<dbReference type="AlphaFoldDB" id="A0A3B1C699"/>
<evidence type="ECO:0000256" key="6">
    <source>
        <dbReference type="ARBA" id="ARBA00023237"/>
    </source>
</evidence>
<organism evidence="8">
    <name type="scientific">hydrothermal vent metagenome</name>
    <dbReference type="NCBI Taxonomy" id="652676"/>
    <lineage>
        <taxon>unclassified sequences</taxon>
        <taxon>metagenomes</taxon>
        <taxon>ecological metagenomes</taxon>
    </lineage>
</organism>
<feature type="domain" description="TonB-dependent receptor plug" evidence="7">
    <location>
        <begin position="105"/>
        <end position="195"/>
    </location>
</feature>
<comment type="subcellular location">
    <subcellularLocation>
        <location evidence="1">Cell outer membrane</location>
        <topology evidence="1">Multi-pass membrane protein</topology>
    </subcellularLocation>
</comment>
<dbReference type="InterPro" id="IPR039426">
    <property type="entry name" value="TonB-dep_rcpt-like"/>
</dbReference>
<dbReference type="Gene3D" id="2.40.170.20">
    <property type="entry name" value="TonB-dependent receptor, beta-barrel domain"/>
    <property type="match status" value="1"/>
</dbReference>
<proteinExistence type="predicted"/>
<evidence type="ECO:0000256" key="4">
    <source>
        <dbReference type="ARBA" id="ARBA00022729"/>
    </source>
</evidence>
<dbReference type="PANTHER" id="PTHR30069">
    <property type="entry name" value="TONB-DEPENDENT OUTER MEMBRANE RECEPTOR"/>
    <property type="match status" value="1"/>
</dbReference>
<keyword evidence="2" id="KW-0813">Transport</keyword>
<evidence type="ECO:0000259" key="7">
    <source>
        <dbReference type="Pfam" id="PF07715"/>
    </source>
</evidence>
<dbReference type="PANTHER" id="PTHR30069:SF29">
    <property type="entry name" value="HEMOGLOBIN AND HEMOGLOBIN-HAPTOGLOBIN-BINDING PROTEIN 1-RELATED"/>
    <property type="match status" value="1"/>
</dbReference>
<name>A0A3B1C699_9ZZZZ</name>
<sequence length="708" mass="80723">WFAALSIAAQNITVVDSISGKPIPDVIITSGTSDLVSSSNGVFQLDKFNNTDTLTFKHLSYLEKRIPVDSIKISHRIKLSPKQITTGQVYIVGGAPLNSASEINETIKLDNSSKSRYSNPAEVLKYNTSLIVRDYGGDVGMKTVSSRGMSSENTVILFNEARVNDLRTGSFDFSMLDVFLIDKIEYIKNNGSNSYLTSGGTVKIYSGNLNNESSTTIGAMFNSNLTQNYFASVKSAKSNFSYSVNFSRSFSPNKYKYNFEGQSLERSNAHYSKTFVSGDIKWSTEDLVIKFYTHYSHLLSGLPGFVVTNNLNSSKASTLTNAFLNIANLHYALNKKWFFNSTLSYHNQYLQMNDPENQLLLDRNSQSSTFQDFSALNKFTYKGDVSEYTIGYDFDYAHVDSLSAYISGLYNSNNAKRIEHNFTVSGSYLVKALGFDRMIFSGGLNYQLINEQILSNNNYDYLSYRIGAVFTHPFLPKTDFTFSYSDNYRHPTFNERYYSSLYGATDLKGEKYKSFNAGFNTKHKLLGNGEFGITYFSIWGDNKIIWTPTRLALQIPSNIKKVYSQGIEFNINQSFWQKLLNLEFMYTFTDVRNKSAISPDDNSYNKQLIYTPKHRWNLNGILNISNFGLALNTTFISERFYTSDNNTRNRLPQYFLLDLSLSYKFDINNFENRITINAYNILDEDYFIIQSYPMPLKTLSINYQVRFL</sequence>
<dbReference type="PROSITE" id="PS52016">
    <property type="entry name" value="TONB_DEPENDENT_REC_3"/>
    <property type="match status" value="1"/>
</dbReference>
<evidence type="ECO:0000256" key="5">
    <source>
        <dbReference type="ARBA" id="ARBA00023136"/>
    </source>
</evidence>
<gene>
    <name evidence="8" type="ORF">MNBD_IGNAVI01-1191</name>
</gene>
<protein>
    <recommendedName>
        <fullName evidence="7">TonB-dependent receptor plug domain-containing protein</fullName>
    </recommendedName>
</protein>
<evidence type="ECO:0000256" key="1">
    <source>
        <dbReference type="ARBA" id="ARBA00004571"/>
    </source>
</evidence>
<dbReference type="SUPFAM" id="SSF56935">
    <property type="entry name" value="Porins"/>
    <property type="match status" value="1"/>
</dbReference>
<evidence type="ECO:0000313" key="8">
    <source>
        <dbReference type="EMBL" id="VAX22171.1"/>
    </source>
</evidence>
<evidence type="ECO:0000256" key="3">
    <source>
        <dbReference type="ARBA" id="ARBA00022692"/>
    </source>
</evidence>
<feature type="non-terminal residue" evidence="8">
    <location>
        <position position="1"/>
    </location>
</feature>
<accession>A0A3B1C699</accession>
<dbReference type="GO" id="GO:0044718">
    <property type="term" value="P:siderophore transmembrane transport"/>
    <property type="evidence" value="ECO:0007669"/>
    <property type="project" value="TreeGrafter"/>
</dbReference>
<dbReference type="InterPro" id="IPR037066">
    <property type="entry name" value="Plug_dom_sf"/>
</dbReference>
<reference evidence="8" key="1">
    <citation type="submission" date="2018-06" db="EMBL/GenBank/DDBJ databases">
        <authorList>
            <person name="Zhirakovskaya E."/>
        </authorList>
    </citation>
    <scope>NUCLEOTIDE SEQUENCE</scope>
</reference>
<dbReference type="InterPro" id="IPR012910">
    <property type="entry name" value="Plug_dom"/>
</dbReference>
<dbReference type="Gene3D" id="2.170.130.10">
    <property type="entry name" value="TonB-dependent receptor, plug domain"/>
    <property type="match status" value="1"/>
</dbReference>
<dbReference type="EMBL" id="UOGD01000217">
    <property type="protein sequence ID" value="VAX22171.1"/>
    <property type="molecule type" value="Genomic_DNA"/>
</dbReference>
<dbReference type="Pfam" id="PF07715">
    <property type="entry name" value="Plug"/>
    <property type="match status" value="1"/>
</dbReference>
<keyword evidence="3" id="KW-0812">Transmembrane</keyword>
<dbReference type="InterPro" id="IPR036942">
    <property type="entry name" value="Beta-barrel_TonB_sf"/>
</dbReference>
<keyword evidence="4" id="KW-0732">Signal</keyword>
<dbReference type="GO" id="GO:0009279">
    <property type="term" value="C:cell outer membrane"/>
    <property type="evidence" value="ECO:0007669"/>
    <property type="project" value="UniProtKB-SubCell"/>
</dbReference>
<dbReference type="GO" id="GO:0015344">
    <property type="term" value="F:siderophore uptake transmembrane transporter activity"/>
    <property type="evidence" value="ECO:0007669"/>
    <property type="project" value="TreeGrafter"/>
</dbReference>
<keyword evidence="6" id="KW-0998">Cell outer membrane</keyword>
<evidence type="ECO:0000256" key="2">
    <source>
        <dbReference type="ARBA" id="ARBA00022448"/>
    </source>
</evidence>
<keyword evidence="5" id="KW-0472">Membrane</keyword>